<dbReference type="Proteomes" id="UP001317705">
    <property type="component" value="Chromosome"/>
</dbReference>
<evidence type="ECO:0000313" key="2">
    <source>
        <dbReference type="Proteomes" id="UP001317705"/>
    </source>
</evidence>
<dbReference type="RefSeq" id="WP_282002986.1">
    <property type="nucleotide sequence ID" value="NZ_AP027151.1"/>
</dbReference>
<protein>
    <submittedName>
        <fullName evidence="1">Uncharacterized protein</fullName>
    </submittedName>
</protein>
<evidence type="ECO:0000313" key="1">
    <source>
        <dbReference type="EMBL" id="BDV42497.1"/>
    </source>
</evidence>
<reference evidence="1 2" key="1">
    <citation type="submission" date="2022-12" db="EMBL/GenBank/DDBJ databases">
        <title>Polyphasic characterization of Geotalea uranireducens NIT-SL11 newly isolated from a complex of sewage sludge and microbially reduced graphene oxide.</title>
        <authorList>
            <person name="Xie L."/>
            <person name="Yoshida N."/>
            <person name="Meng L."/>
        </authorList>
    </citation>
    <scope>NUCLEOTIDE SEQUENCE [LARGE SCALE GENOMIC DNA]</scope>
    <source>
        <strain evidence="1 2">NIT-SL11</strain>
    </source>
</reference>
<sequence length="54" mass="6111">METIKTALFETLVESATPDETGGYTFTLEGKTYHIQDTLEISKIAQQHGYIIIY</sequence>
<proteinExistence type="predicted"/>
<dbReference type="EMBL" id="AP027151">
    <property type="protein sequence ID" value="BDV42497.1"/>
    <property type="molecule type" value="Genomic_DNA"/>
</dbReference>
<accession>A0ABM8EJ28</accession>
<name>A0ABM8EJ28_9BACT</name>
<keyword evidence="2" id="KW-1185">Reference proteome</keyword>
<gene>
    <name evidence="1" type="ORF">GURASL_14200</name>
</gene>
<organism evidence="1 2">
    <name type="scientific">Geotalea uraniireducens</name>
    <dbReference type="NCBI Taxonomy" id="351604"/>
    <lineage>
        <taxon>Bacteria</taxon>
        <taxon>Pseudomonadati</taxon>
        <taxon>Thermodesulfobacteriota</taxon>
        <taxon>Desulfuromonadia</taxon>
        <taxon>Geobacterales</taxon>
        <taxon>Geobacteraceae</taxon>
        <taxon>Geotalea</taxon>
    </lineage>
</organism>